<proteinExistence type="predicted"/>
<evidence type="ECO:0000313" key="1">
    <source>
        <dbReference type="EMBL" id="BBF94211.1"/>
    </source>
</evidence>
<dbReference type="Proteomes" id="UP000266934">
    <property type="component" value="Chromosome"/>
</dbReference>
<evidence type="ECO:0000313" key="2">
    <source>
        <dbReference type="Proteomes" id="UP000266934"/>
    </source>
</evidence>
<sequence length="54" mass="6240">MAKTEPRDPPDDSSGYVFRPWRKLPDGRILWARAYGLRAWKIPIGTDYDDSSSK</sequence>
<reference evidence="1 2" key="1">
    <citation type="submission" date="2018-08" db="EMBL/GenBank/DDBJ databases">
        <title>Complete genome sequencing of Blastochloris tepida GI.</title>
        <authorList>
            <person name="Tsukatani Y."/>
            <person name="Mori H."/>
        </authorList>
    </citation>
    <scope>NUCLEOTIDE SEQUENCE [LARGE SCALE GENOMIC DNA]</scope>
    <source>
        <strain evidence="1 2">GI</strain>
    </source>
</reference>
<dbReference type="EMBL" id="AP018907">
    <property type="protein sequence ID" value="BBF94211.1"/>
    <property type="molecule type" value="Genomic_DNA"/>
</dbReference>
<keyword evidence="2" id="KW-1185">Reference proteome</keyword>
<dbReference type="KEGG" id="blag:BLTE_28960"/>
<protein>
    <submittedName>
        <fullName evidence="1">Uncharacterized protein</fullName>
    </submittedName>
</protein>
<name>A0A348G3S8_9HYPH</name>
<organism evidence="1 2">
    <name type="scientific">Blastochloris tepida</name>
    <dbReference type="NCBI Taxonomy" id="2233851"/>
    <lineage>
        <taxon>Bacteria</taxon>
        <taxon>Pseudomonadati</taxon>
        <taxon>Pseudomonadota</taxon>
        <taxon>Alphaproteobacteria</taxon>
        <taxon>Hyphomicrobiales</taxon>
        <taxon>Blastochloridaceae</taxon>
        <taxon>Blastochloris</taxon>
    </lineage>
</organism>
<dbReference type="RefSeq" id="WP_160140631.1">
    <property type="nucleotide sequence ID" value="NZ_AP018907.1"/>
</dbReference>
<dbReference type="AlphaFoldDB" id="A0A348G3S8"/>
<accession>A0A348G3S8</accession>
<dbReference type="OrthoDB" id="9182589at2"/>
<gene>
    <name evidence="1" type="ORF">BLTE_28960</name>
</gene>